<keyword evidence="2" id="KW-1185">Reference proteome</keyword>
<dbReference type="RefSeq" id="WP_136578591.1">
    <property type="nucleotide sequence ID" value="NZ_STFF01000005.1"/>
</dbReference>
<evidence type="ECO:0000313" key="1">
    <source>
        <dbReference type="EMBL" id="THU36915.1"/>
    </source>
</evidence>
<reference evidence="1 2" key="1">
    <citation type="submission" date="2019-04" db="EMBL/GenBank/DDBJ databases">
        <title>Niastella caeni sp. nov., isolated from activated sludge.</title>
        <authorList>
            <person name="Sheng M."/>
        </authorList>
    </citation>
    <scope>NUCLEOTIDE SEQUENCE [LARGE SCALE GENOMIC DNA]</scope>
    <source>
        <strain evidence="1 2">HX-2-15</strain>
    </source>
</reference>
<dbReference type="Proteomes" id="UP000306918">
    <property type="component" value="Unassembled WGS sequence"/>
</dbReference>
<dbReference type="OrthoDB" id="1065075at2"/>
<evidence type="ECO:0008006" key="3">
    <source>
        <dbReference type="Google" id="ProtNLM"/>
    </source>
</evidence>
<dbReference type="EMBL" id="STFF01000005">
    <property type="protein sequence ID" value="THU36915.1"/>
    <property type="molecule type" value="Genomic_DNA"/>
</dbReference>
<protein>
    <recommendedName>
        <fullName evidence="3">Phage late control D family protein</fullName>
    </recommendedName>
</protein>
<gene>
    <name evidence="1" type="ORF">FAM09_18300</name>
</gene>
<sequence length="329" mass="37537">MFTLTSEIKIEGIKNIIKPTAIKWKRSVTDYCDTATITLPAIAMLISNGEENYKRVETGLQFREGMKVLIKCGYDKDNSVRFQGFIRRINPKVPLELECEGYTYQLRKKQNINKSYKAGKKLRAILEDLVEGTDITLSRLIPDVTIESSLTFEKKKATEVLDWLKEKLLLTVYFNLNELYVGLREAELKKNITLRLGWNVAESNELKFNNNRELAQVRISLAQKAKNGKTETATPVDPKDKNVKQIRLPVRIDKASLKKIEEEQRKKMLNRGYEGAVTAFLIPYAEPGMAVIIEDNKYPQRTGKYFIESVEGEYGSGGGRQKINISSTL</sequence>
<organism evidence="1 2">
    <name type="scientific">Niastella caeni</name>
    <dbReference type="NCBI Taxonomy" id="2569763"/>
    <lineage>
        <taxon>Bacteria</taxon>
        <taxon>Pseudomonadati</taxon>
        <taxon>Bacteroidota</taxon>
        <taxon>Chitinophagia</taxon>
        <taxon>Chitinophagales</taxon>
        <taxon>Chitinophagaceae</taxon>
        <taxon>Niastella</taxon>
    </lineage>
</organism>
<comment type="caution">
    <text evidence="1">The sequence shown here is derived from an EMBL/GenBank/DDBJ whole genome shotgun (WGS) entry which is preliminary data.</text>
</comment>
<evidence type="ECO:0000313" key="2">
    <source>
        <dbReference type="Proteomes" id="UP000306918"/>
    </source>
</evidence>
<dbReference type="AlphaFoldDB" id="A0A4S8HNT7"/>
<name>A0A4S8HNT7_9BACT</name>
<accession>A0A4S8HNT7</accession>
<proteinExistence type="predicted"/>